<keyword evidence="1" id="KW-0732">Signal</keyword>
<dbReference type="AlphaFoldDB" id="A0A915Q4H9"/>
<evidence type="ECO:0000313" key="2">
    <source>
        <dbReference type="Proteomes" id="UP000887581"/>
    </source>
</evidence>
<reference evidence="3" key="1">
    <citation type="submission" date="2022-11" db="UniProtKB">
        <authorList>
            <consortium name="WormBaseParasite"/>
        </authorList>
    </citation>
    <scope>IDENTIFICATION</scope>
</reference>
<feature type="chain" id="PRO_5037690908" evidence="1">
    <location>
        <begin position="16"/>
        <end position="224"/>
    </location>
</feature>
<proteinExistence type="predicted"/>
<keyword evidence="2" id="KW-1185">Reference proteome</keyword>
<feature type="signal peptide" evidence="1">
    <location>
        <begin position="1"/>
        <end position="15"/>
    </location>
</feature>
<organism evidence="2 3">
    <name type="scientific">Setaria digitata</name>
    <dbReference type="NCBI Taxonomy" id="48799"/>
    <lineage>
        <taxon>Eukaryota</taxon>
        <taxon>Metazoa</taxon>
        <taxon>Ecdysozoa</taxon>
        <taxon>Nematoda</taxon>
        <taxon>Chromadorea</taxon>
        <taxon>Rhabditida</taxon>
        <taxon>Spirurina</taxon>
        <taxon>Spiruromorpha</taxon>
        <taxon>Filarioidea</taxon>
        <taxon>Setariidae</taxon>
        <taxon>Setaria</taxon>
    </lineage>
</organism>
<name>A0A915Q4H9_9BILA</name>
<accession>A0A915Q4H9</accession>
<sequence>MVVVVTVQVVHWAVAVRFRVDLVSVAWVPRILQIQVQLAKACIHYLQAVLSSFQAATVAIVTSTDQTNTAVQGMGAVIPTGMTWKNAYGSTGNYGTESGYFSCYNNNCLPSTGYSTLSTSSAGSGADYGISNSNAISYSSLPDASYKTYSLPSAHSVYSTNLGVPGDYITTSHLGLPAAYSLPATYSSYPVVYGVYGNQGSSSSSSNALKNLLSFSTATEARKH</sequence>
<evidence type="ECO:0000256" key="1">
    <source>
        <dbReference type="SAM" id="SignalP"/>
    </source>
</evidence>
<evidence type="ECO:0000313" key="3">
    <source>
        <dbReference type="WBParaSite" id="sdigi.contig73.g3642.t1"/>
    </source>
</evidence>
<protein>
    <submittedName>
        <fullName evidence="3">Uncharacterized protein</fullName>
    </submittedName>
</protein>
<dbReference type="Proteomes" id="UP000887581">
    <property type="component" value="Unplaced"/>
</dbReference>
<dbReference type="WBParaSite" id="sdigi.contig73.g3642.t1">
    <property type="protein sequence ID" value="sdigi.contig73.g3642.t1"/>
    <property type="gene ID" value="sdigi.contig73.g3642"/>
</dbReference>